<comment type="caution">
    <text evidence="2">The sequence shown here is derived from an EMBL/GenBank/DDBJ whole genome shotgun (WGS) entry which is preliminary data.</text>
</comment>
<evidence type="ECO:0000256" key="1">
    <source>
        <dbReference type="SAM" id="MobiDB-lite"/>
    </source>
</evidence>
<reference evidence="2" key="1">
    <citation type="submission" date="2022-04" db="EMBL/GenBank/DDBJ databases">
        <title>Roseomonas acroporae sp. nov., isolated from coral Acropora digitifera.</title>
        <authorList>
            <person name="Sun H."/>
        </authorList>
    </citation>
    <scope>NUCLEOTIDE SEQUENCE</scope>
    <source>
        <strain evidence="2">NAR14</strain>
    </source>
</reference>
<sequence length="300" mass="32411">MALDLGRLRKIWALTESPHPGEAMAALERARALLAQHGHTLRDIPVLLGAGERTAFAAGTPEPRPQARPAGPPDPDEARRRQAEAYRAAVIARYGDEESALAPTPAEAAVEAAAAPFKRRVAKTYHNGTFQTDSLDGWTYRLDGPAPPRVVAAVKAALPLPRTIAEARAEHDAWAERDRELAALYRSEGDTALSLACELRRDIVGEMLWTGLRAASLADAIARQRALVEDGTHRPEVARAVLADLEALAGESGPARTATARREAVLRLLDDPETAALADREIARRVGVSPQTVGNLRRRR</sequence>
<evidence type="ECO:0000313" key="2">
    <source>
        <dbReference type="EMBL" id="MCK8783574.1"/>
    </source>
</evidence>
<dbReference type="EMBL" id="JALPRX010000014">
    <property type="protein sequence ID" value="MCK8783574.1"/>
    <property type="molecule type" value="Genomic_DNA"/>
</dbReference>
<dbReference type="Proteomes" id="UP001139516">
    <property type="component" value="Unassembled WGS sequence"/>
</dbReference>
<organism evidence="2 3">
    <name type="scientific">Roseomonas acroporae</name>
    <dbReference type="NCBI Taxonomy" id="2937791"/>
    <lineage>
        <taxon>Bacteria</taxon>
        <taxon>Pseudomonadati</taxon>
        <taxon>Pseudomonadota</taxon>
        <taxon>Alphaproteobacteria</taxon>
        <taxon>Acetobacterales</taxon>
        <taxon>Roseomonadaceae</taxon>
        <taxon>Roseomonas</taxon>
    </lineage>
</organism>
<feature type="compositionally biased region" description="Pro residues" evidence="1">
    <location>
        <begin position="62"/>
        <end position="73"/>
    </location>
</feature>
<dbReference type="AlphaFoldDB" id="A0A9X1Y3P4"/>
<evidence type="ECO:0008006" key="4">
    <source>
        <dbReference type="Google" id="ProtNLM"/>
    </source>
</evidence>
<name>A0A9X1Y3P4_9PROT</name>
<evidence type="ECO:0000313" key="3">
    <source>
        <dbReference type="Proteomes" id="UP001139516"/>
    </source>
</evidence>
<dbReference type="RefSeq" id="WP_248665698.1">
    <property type="nucleotide sequence ID" value="NZ_JALPRX010000014.1"/>
</dbReference>
<proteinExistence type="predicted"/>
<protein>
    <recommendedName>
        <fullName evidence="4">Homeodomain-like domain-containing protein</fullName>
    </recommendedName>
</protein>
<feature type="region of interest" description="Disordered" evidence="1">
    <location>
        <begin position="56"/>
        <end position="82"/>
    </location>
</feature>
<gene>
    <name evidence="2" type="ORF">M0638_04160</name>
</gene>
<keyword evidence="3" id="KW-1185">Reference proteome</keyword>
<accession>A0A9X1Y3P4</accession>